<evidence type="ECO:0000256" key="1">
    <source>
        <dbReference type="SAM" id="MobiDB-lite"/>
    </source>
</evidence>
<gene>
    <name evidence="2" type="ORF">PSON_ATCC_30995.1.T0590115</name>
</gene>
<dbReference type="EMBL" id="CAJJDN010000059">
    <property type="protein sequence ID" value="CAD8092535.1"/>
    <property type="molecule type" value="Genomic_DNA"/>
</dbReference>
<accession>A0A8S1NT54</accession>
<comment type="caution">
    <text evidence="2">The sequence shown here is derived from an EMBL/GenBank/DDBJ whole genome shotgun (WGS) entry which is preliminary data.</text>
</comment>
<feature type="region of interest" description="Disordered" evidence="1">
    <location>
        <begin position="18"/>
        <end position="55"/>
    </location>
</feature>
<reference evidence="2" key="1">
    <citation type="submission" date="2021-01" db="EMBL/GenBank/DDBJ databases">
        <authorList>
            <consortium name="Genoscope - CEA"/>
            <person name="William W."/>
        </authorList>
    </citation>
    <scope>NUCLEOTIDE SEQUENCE</scope>
</reference>
<keyword evidence="3" id="KW-1185">Reference proteome</keyword>
<dbReference type="OrthoDB" id="304045at2759"/>
<dbReference type="Proteomes" id="UP000692954">
    <property type="component" value="Unassembled WGS sequence"/>
</dbReference>
<sequence length="171" mass="20429">MESSAKAQFNIFKKKGMSIQTIESTEPTPKKQISQKRSQKFLEQSQPSKSMITSMNEEKERRIKQLLEENLKLLEQCSEKDLQIGRLQTKIEKDIVLRTQRVQTLNNLQILEKRKQFFNYKKHSNFSDLRQKESEEQQLFTFYSPEPKQNSQTFKLPKVFKAFPQQNKYFI</sequence>
<evidence type="ECO:0000313" key="2">
    <source>
        <dbReference type="EMBL" id="CAD8092535.1"/>
    </source>
</evidence>
<feature type="compositionally biased region" description="Polar residues" evidence="1">
    <location>
        <begin position="18"/>
        <end position="32"/>
    </location>
</feature>
<evidence type="ECO:0000313" key="3">
    <source>
        <dbReference type="Proteomes" id="UP000692954"/>
    </source>
</evidence>
<proteinExistence type="predicted"/>
<name>A0A8S1NT54_9CILI</name>
<dbReference type="AlphaFoldDB" id="A0A8S1NT54"/>
<protein>
    <submittedName>
        <fullName evidence="2">Uncharacterized protein</fullName>
    </submittedName>
</protein>
<organism evidence="2 3">
    <name type="scientific">Paramecium sonneborni</name>
    <dbReference type="NCBI Taxonomy" id="65129"/>
    <lineage>
        <taxon>Eukaryota</taxon>
        <taxon>Sar</taxon>
        <taxon>Alveolata</taxon>
        <taxon>Ciliophora</taxon>
        <taxon>Intramacronucleata</taxon>
        <taxon>Oligohymenophorea</taxon>
        <taxon>Peniculida</taxon>
        <taxon>Parameciidae</taxon>
        <taxon>Paramecium</taxon>
    </lineage>
</organism>
<feature type="compositionally biased region" description="Polar residues" evidence="1">
    <location>
        <begin position="40"/>
        <end position="55"/>
    </location>
</feature>